<feature type="transmembrane region" description="Helical" evidence="5">
    <location>
        <begin position="61"/>
        <end position="81"/>
    </location>
</feature>
<dbReference type="Proteomes" id="UP000001876">
    <property type="component" value="Unassembled WGS sequence"/>
</dbReference>
<evidence type="ECO:0000256" key="2">
    <source>
        <dbReference type="ARBA" id="ARBA00023002"/>
    </source>
</evidence>
<dbReference type="GeneID" id="9687973"/>
<dbReference type="SUPFAM" id="SSF53720">
    <property type="entry name" value="ALDH-like"/>
    <property type="match status" value="1"/>
</dbReference>
<keyword evidence="8" id="KW-1185">Reference proteome</keyword>
<dbReference type="EMBL" id="GG663746">
    <property type="protein sequence ID" value="EEH53121.1"/>
    <property type="molecule type" value="Genomic_DNA"/>
</dbReference>
<evidence type="ECO:0000256" key="1">
    <source>
        <dbReference type="ARBA" id="ARBA00009986"/>
    </source>
</evidence>
<dbReference type="STRING" id="564608.C1N319"/>
<dbReference type="PANTHER" id="PTHR11699">
    <property type="entry name" value="ALDEHYDE DEHYDROGENASE-RELATED"/>
    <property type="match status" value="1"/>
</dbReference>
<dbReference type="Pfam" id="PF00171">
    <property type="entry name" value="Aldedh"/>
    <property type="match status" value="1"/>
</dbReference>
<reference evidence="7 8" key="1">
    <citation type="journal article" date="2009" name="Science">
        <title>Green evolution and dynamic adaptations revealed by genomes of the marine picoeukaryotes Micromonas.</title>
        <authorList>
            <person name="Worden A.Z."/>
            <person name="Lee J.H."/>
            <person name="Mock T."/>
            <person name="Rouze P."/>
            <person name="Simmons M.P."/>
            <person name="Aerts A.L."/>
            <person name="Allen A.E."/>
            <person name="Cuvelier M.L."/>
            <person name="Derelle E."/>
            <person name="Everett M.V."/>
            <person name="Foulon E."/>
            <person name="Grimwood J."/>
            <person name="Gundlach H."/>
            <person name="Henrissat B."/>
            <person name="Napoli C."/>
            <person name="McDonald S.M."/>
            <person name="Parker M.S."/>
            <person name="Rombauts S."/>
            <person name="Salamov A."/>
            <person name="Von Dassow P."/>
            <person name="Badger J.H."/>
            <person name="Coutinho P.M."/>
            <person name="Demir E."/>
            <person name="Dubchak I."/>
            <person name="Gentemann C."/>
            <person name="Eikrem W."/>
            <person name="Gready J.E."/>
            <person name="John U."/>
            <person name="Lanier W."/>
            <person name="Lindquist E.A."/>
            <person name="Lucas S."/>
            <person name="Mayer K.F."/>
            <person name="Moreau H."/>
            <person name="Not F."/>
            <person name="Otillar R."/>
            <person name="Panaud O."/>
            <person name="Pangilinan J."/>
            <person name="Paulsen I."/>
            <person name="Piegu B."/>
            <person name="Poliakov A."/>
            <person name="Robbens S."/>
            <person name="Schmutz J."/>
            <person name="Toulza E."/>
            <person name="Wyss T."/>
            <person name="Zelensky A."/>
            <person name="Zhou K."/>
            <person name="Armbrust E.V."/>
            <person name="Bhattacharya D."/>
            <person name="Goodenough U.W."/>
            <person name="Van de Peer Y."/>
            <person name="Grigoriev I.V."/>
        </authorList>
    </citation>
    <scope>NUCLEOTIDE SEQUENCE [LARGE SCALE GENOMIC DNA]</scope>
    <source>
        <strain evidence="7 8">CCMP1545</strain>
    </source>
</reference>
<evidence type="ECO:0000313" key="7">
    <source>
        <dbReference type="EMBL" id="EEH53121.1"/>
    </source>
</evidence>
<evidence type="ECO:0000313" key="8">
    <source>
        <dbReference type="Proteomes" id="UP000001876"/>
    </source>
</evidence>
<evidence type="ECO:0000256" key="5">
    <source>
        <dbReference type="SAM" id="Phobius"/>
    </source>
</evidence>
<dbReference type="InterPro" id="IPR015590">
    <property type="entry name" value="Aldehyde_DH_dom"/>
</dbReference>
<evidence type="ECO:0000256" key="4">
    <source>
        <dbReference type="RuleBase" id="RU003345"/>
    </source>
</evidence>
<feature type="active site" evidence="3">
    <location>
        <position position="355"/>
    </location>
</feature>
<dbReference type="InterPro" id="IPR029510">
    <property type="entry name" value="Ald_DH_CS_GLU"/>
</dbReference>
<evidence type="ECO:0000259" key="6">
    <source>
        <dbReference type="Pfam" id="PF00171"/>
    </source>
</evidence>
<gene>
    <name evidence="7" type="ORF">MICPUCDRAFT_21368</name>
</gene>
<dbReference type="OMA" id="ILMRGTF"/>
<name>C1N319_MICPC</name>
<dbReference type="OrthoDB" id="310895at2759"/>
<dbReference type="PROSITE" id="PS00070">
    <property type="entry name" value="ALDEHYDE_DEHYDR_CYS"/>
    <property type="match status" value="1"/>
</dbReference>
<dbReference type="RefSeq" id="XP_003062302.1">
    <property type="nucleotide sequence ID" value="XM_003062256.1"/>
</dbReference>
<keyword evidence="5" id="KW-1133">Transmembrane helix</keyword>
<dbReference type="KEGG" id="mpp:MICPUCDRAFT_21368"/>
<dbReference type="eggNOG" id="KOG2454">
    <property type="taxonomic scope" value="Eukaryota"/>
</dbReference>
<dbReference type="Gene3D" id="3.40.309.10">
    <property type="entry name" value="Aldehyde Dehydrogenase, Chain A, domain 2"/>
    <property type="match status" value="1"/>
</dbReference>
<comment type="similarity">
    <text evidence="1 4">Belongs to the aldehyde dehydrogenase family.</text>
</comment>
<keyword evidence="5" id="KW-0812">Transmembrane</keyword>
<dbReference type="GO" id="GO:0016620">
    <property type="term" value="F:oxidoreductase activity, acting on the aldehyde or oxo group of donors, NAD or NADP as acceptor"/>
    <property type="evidence" value="ECO:0007669"/>
    <property type="project" value="InterPro"/>
</dbReference>
<keyword evidence="5" id="KW-0472">Membrane</keyword>
<keyword evidence="2 4" id="KW-0560">Oxidoreductase</keyword>
<dbReference type="AlphaFoldDB" id="C1N319"/>
<feature type="domain" description="Aldehyde dehydrogenase" evidence="6">
    <location>
        <begin position="121"/>
        <end position="592"/>
    </location>
</feature>
<dbReference type="InterPro" id="IPR016163">
    <property type="entry name" value="Ald_DH_C"/>
</dbReference>
<organism evidence="8">
    <name type="scientific">Micromonas pusilla (strain CCMP1545)</name>
    <name type="common">Picoplanktonic green alga</name>
    <dbReference type="NCBI Taxonomy" id="564608"/>
    <lineage>
        <taxon>Eukaryota</taxon>
        <taxon>Viridiplantae</taxon>
        <taxon>Chlorophyta</taxon>
        <taxon>Mamiellophyceae</taxon>
        <taxon>Mamiellales</taxon>
        <taxon>Mamiellaceae</taxon>
        <taxon>Micromonas</taxon>
    </lineage>
</organism>
<dbReference type="InterPro" id="IPR016161">
    <property type="entry name" value="Ald_DH/histidinol_DH"/>
</dbReference>
<sequence>MGRKKVPPSALAKALAKLPIDDAKKLLAVAARTARARSRTIVALGSSHLARVSRWVDAQDAVTLALCALACVFTYLAASYVSAALVPKVDVALTDEERRGGYDAPGGKSQKWKRGAPFPKDRIPCYDPGTMEMLGPDMPAMSAADVKAAIAKARIAQKQWATSSFAKRRSLLRVIQRFVLENQDEICEVSGAGKPLVDAAFGEILTTMEKIKWLLKEGERWLRPEKRGAGLMMFYKSARVEYRPVGVMGAIVPWNYPFHNVFNPLLANVFAGNALVVKVSEHASWSSKYYGRAIKACLAAVGAPTDLVQIVHGYAEAGGAVVTGGCDKVVFVGSTGVGRAVMRAAAETLTPVVLELGGKDPFIVLQDADLSQCVPMALRGAFQSCGQNCAGAERFYVHAKKYDEFVKRVVAAASKCRQGWALAPNVDCGAMCMPNQAAYVQSLVDDAVAKGATAAVGGAMDADAAGQARPISHWSPYDRFYPPTVLVGVTHEMRIMREEVFGPVLAIVKIHSDDEAVALANDCDFGLGSNVFGSRKRALRVGAKLNAGMTTVNDFCATYMAQSLPFGGVKESGFDRFGGVEGLRGCCHVKSVVVDGVPGIRTDIPRPLQARSIHWFPYDPVGVVHADP</sequence>
<evidence type="ECO:0000256" key="3">
    <source>
        <dbReference type="PROSITE-ProRule" id="PRU10007"/>
    </source>
</evidence>
<dbReference type="Gene3D" id="3.40.605.10">
    <property type="entry name" value="Aldehyde Dehydrogenase, Chain A, domain 1"/>
    <property type="match status" value="1"/>
</dbReference>
<proteinExistence type="inferred from homology"/>
<dbReference type="PROSITE" id="PS00687">
    <property type="entry name" value="ALDEHYDE_DEHYDR_GLU"/>
    <property type="match status" value="1"/>
</dbReference>
<protein>
    <submittedName>
        <fullName evidence="7">Predicted protein</fullName>
    </submittedName>
</protein>
<dbReference type="InterPro" id="IPR016162">
    <property type="entry name" value="Ald_DH_N"/>
</dbReference>
<dbReference type="InterPro" id="IPR016160">
    <property type="entry name" value="Ald_DH_CS_CYS"/>
</dbReference>
<accession>C1N319</accession>